<proteinExistence type="predicted"/>
<evidence type="ECO:0000313" key="5">
    <source>
        <dbReference type="EMBL" id="GAA3056769.1"/>
    </source>
</evidence>
<evidence type="ECO:0000259" key="3">
    <source>
        <dbReference type="Pfam" id="PF03807"/>
    </source>
</evidence>
<protein>
    <submittedName>
        <fullName evidence="5">Shikimate dehydrogenase</fullName>
    </submittedName>
</protein>
<accession>A0ABP6LUP0</accession>
<dbReference type="InterPro" id="IPR036291">
    <property type="entry name" value="NAD(P)-bd_dom_sf"/>
</dbReference>
<dbReference type="InterPro" id="IPR013708">
    <property type="entry name" value="Shikimate_DH-bd_N"/>
</dbReference>
<dbReference type="RefSeq" id="WP_344685586.1">
    <property type="nucleotide sequence ID" value="NZ_BAAAVT010000004.1"/>
</dbReference>
<evidence type="ECO:0000313" key="6">
    <source>
        <dbReference type="Proteomes" id="UP001500236"/>
    </source>
</evidence>
<comment type="pathway">
    <text evidence="1">Metabolic intermediate biosynthesis; chorismate biosynthesis; chorismate from D-erythrose 4-phosphate and phosphoenolpyruvate: step 4/7.</text>
</comment>
<dbReference type="PANTHER" id="PTHR21089">
    <property type="entry name" value="SHIKIMATE DEHYDROGENASE"/>
    <property type="match status" value="1"/>
</dbReference>
<dbReference type="EMBL" id="BAAAVT010000004">
    <property type="protein sequence ID" value="GAA3056769.1"/>
    <property type="molecule type" value="Genomic_DNA"/>
</dbReference>
<dbReference type="Gene3D" id="3.40.50.720">
    <property type="entry name" value="NAD(P)-binding Rossmann-like Domain"/>
    <property type="match status" value="1"/>
</dbReference>
<dbReference type="NCBIfam" id="NF001311">
    <property type="entry name" value="PRK00258.1-3"/>
    <property type="match status" value="1"/>
</dbReference>
<organism evidence="5 6">
    <name type="scientific">Nesterenkonia aethiopica</name>
    <dbReference type="NCBI Taxonomy" id="269144"/>
    <lineage>
        <taxon>Bacteria</taxon>
        <taxon>Bacillati</taxon>
        <taxon>Actinomycetota</taxon>
        <taxon>Actinomycetes</taxon>
        <taxon>Micrococcales</taxon>
        <taxon>Micrococcaceae</taxon>
        <taxon>Nesterenkonia</taxon>
    </lineage>
</organism>
<dbReference type="Gene3D" id="3.40.50.10860">
    <property type="entry name" value="Leucine Dehydrogenase, chain A, domain 1"/>
    <property type="match status" value="1"/>
</dbReference>
<sequence length="302" mass="31452">MSRPRAAVLGHPIGHSLSPALHGAAYAMLGADIIYSRRDVDVAELPDFLAGEGAQRGWVGWSVTMPLKSAMVPHMDSLSPRVETLGVLNTVVHGPDGLAGDNTDVDGIVAALEEAGLQKAGLPTAETERPPTEGTQGRFGVIGAGSTAAAALAAAAELGFTEVCAYARSPERAVSLEPVAETLGIRLRTATLEALTRDVAGDELGAVVSTLPPRAADGLAAQVPRLRRRLPLLDVAYDPWPSALADAWERAGGHVVSGLAMLLHQAVEQVHRFTAGTARPAAELSSAEHEQMVARMRSVLPG</sequence>
<feature type="domain" description="Pyrroline-5-carboxylate reductase catalytic N-terminal" evidence="3">
    <location>
        <begin position="139"/>
        <end position="235"/>
    </location>
</feature>
<dbReference type="InterPro" id="IPR028939">
    <property type="entry name" value="P5C_Rdtase_cat_N"/>
</dbReference>
<evidence type="ECO:0000259" key="4">
    <source>
        <dbReference type="Pfam" id="PF08501"/>
    </source>
</evidence>
<keyword evidence="2" id="KW-0057">Aromatic amino acid biosynthesis</keyword>
<dbReference type="Proteomes" id="UP001500236">
    <property type="component" value="Unassembled WGS sequence"/>
</dbReference>
<dbReference type="Pfam" id="PF08501">
    <property type="entry name" value="Shikimate_dh_N"/>
    <property type="match status" value="1"/>
</dbReference>
<reference evidence="6" key="1">
    <citation type="journal article" date="2019" name="Int. J. Syst. Evol. Microbiol.">
        <title>The Global Catalogue of Microorganisms (GCM) 10K type strain sequencing project: providing services to taxonomists for standard genome sequencing and annotation.</title>
        <authorList>
            <consortium name="The Broad Institute Genomics Platform"/>
            <consortium name="The Broad Institute Genome Sequencing Center for Infectious Disease"/>
            <person name="Wu L."/>
            <person name="Ma J."/>
        </authorList>
    </citation>
    <scope>NUCLEOTIDE SEQUENCE [LARGE SCALE GENOMIC DNA]</scope>
    <source>
        <strain evidence="6">JCM 14309</strain>
    </source>
</reference>
<comment type="caution">
    <text evidence="5">The sequence shown here is derived from an EMBL/GenBank/DDBJ whole genome shotgun (WGS) entry which is preliminary data.</text>
</comment>
<dbReference type="Pfam" id="PF03807">
    <property type="entry name" value="F420_oxidored"/>
    <property type="match status" value="1"/>
</dbReference>
<dbReference type="SUPFAM" id="SSF51735">
    <property type="entry name" value="NAD(P)-binding Rossmann-fold domains"/>
    <property type="match status" value="1"/>
</dbReference>
<dbReference type="PANTHER" id="PTHR21089:SF1">
    <property type="entry name" value="BIFUNCTIONAL 3-DEHYDROQUINATE DEHYDRATASE_SHIKIMATE DEHYDROGENASE, CHLOROPLASTIC"/>
    <property type="match status" value="1"/>
</dbReference>
<evidence type="ECO:0000256" key="1">
    <source>
        <dbReference type="ARBA" id="ARBA00004871"/>
    </source>
</evidence>
<keyword evidence="2" id="KW-0028">Amino-acid biosynthesis</keyword>
<gene>
    <name evidence="5" type="ORF">GCM10010529_08320</name>
</gene>
<feature type="domain" description="Shikimate dehydrogenase substrate binding N-terminal" evidence="4">
    <location>
        <begin position="8"/>
        <end position="91"/>
    </location>
</feature>
<keyword evidence="6" id="KW-1185">Reference proteome</keyword>
<evidence type="ECO:0000256" key="2">
    <source>
        <dbReference type="ARBA" id="ARBA00023141"/>
    </source>
</evidence>
<dbReference type="SUPFAM" id="SSF53223">
    <property type="entry name" value="Aminoacid dehydrogenase-like, N-terminal domain"/>
    <property type="match status" value="1"/>
</dbReference>
<dbReference type="InterPro" id="IPR046346">
    <property type="entry name" value="Aminoacid_DH-like_N_sf"/>
</dbReference>
<dbReference type="InterPro" id="IPR022893">
    <property type="entry name" value="Shikimate_DH_fam"/>
</dbReference>
<name>A0ABP6LUP0_9MICC</name>